<dbReference type="GO" id="GO:0016614">
    <property type="term" value="F:oxidoreductase activity, acting on CH-OH group of donors"/>
    <property type="evidence" value="ECO:0007669"/>
    <property type="project" value="InterPro"/>
</dbReference>
<dbReference type="SUPFAM" id="SSF54373">
    <property type="entry name" value="FAD-linked reductases, C-terminal domain"/>
    <property type="match status" value="1"/>
</dbReference>
<dbReference type="InterPro" id="IPR007867">
    <property type="entry name" value="GMC_OxRtase_C"/>
</dbReference>
<dbReference type="Pfam" id="PF05199">
    <property type="entry name" value="GMC_oxred_C"/>
    <property type="match status" value="1"/>
</dbReference>
<dbReference type="PIRSF" id="PIRSF000137">
    <property type="entry name" value="Alcohol_oxidase"/>
    <property type="match status" value="1"/>
</dbReference>
<dbReference type="GO" id="GO:0050660">
    <property type="term" value="F:flavin adenine dinucleotide binding"/>
    <property type="evidence" value="ECO:0007669"/>
    <property type="project" value="InterPro"/>
</dbReference>
<dbReference type="InterPro" id="IPR036188">
    <property type="entry name" value="FAD/NAD-bd_sf"/>
</dbReference>
<evidence type="ECO:0000313" key="8">
    <source>
        <dbReference type="EMBL" id="KAA0969427.1"/>
    </source>
</evidence>
<accession>A0A5B0DRK5</accession>
<keyword evidence="4 5" id="KW-0274">FAD</keyword>
<dbReference type="SUPFAM" id="SSF51905">
    <property type="entry name" value="FAD/NAD(P)-binding domain"/>
    <property type="match status" value="1"/>
</dbReference>
<evidence type="ECO:0000256" key="6">
    <source>
        <dbReference type="RuleBase" id="RU003968"/>
    </source>
</evidence>
<keyword evidence="3 6" id="KW-0285">Flavoprotein</keyword>
<reference evidence="8 9" key="1">
    <citation type="submission" date="2019-08" db="EMBL/GenBank/DDBJ databases">
        <title>Aureimonas fodiniaquatilis sp. nov., isolated from a coal mine wastewater.</title>
        <authorList>
            <person name="Kim W."/>
        </authorList>
    </citation>
    <scope>NUCLEOTIDE SEQUENCE [LARGE SCALE GENOMIC DNA]</scope>
    <source>
        <strain evidence="8 9">CAU 1482</strain>
    </source>
</reference>
<evidence type="ECO:0000256" key="5">
    <source>
        <dbReference type="PIRSR" id="PIRSR000137-2"/>
    </source>
</evidence>
<proteinExistence type="inferred from homology"/>
<keyword evidence="9" id="KW-1185">Reference proteome</keyword>
<feature type="domain" description="Glucose-methanol-choline oxidoreductase N-terminal" evidence="7">
    <location>
        <begin position="88"/>
        <end position="111"/>
    </location>
</feature>
<dbReference type="RefSeq" id="WP_149300713.1">
    <property type="nucleotide sequence ID" value="NZ_VTWH01000003.1"/>
</dbReference>
<dbReference type="Gene3D" id="3.50.50.60">
    <property type="entry name" value="FAD/NAD(P)-binding domain"/>
    <property type="match status" value="1"/>
</dbReference>
<dbReference type="PANTHER" id="PTHR11552">
    <property type="entry name" value="GLUCOSE-METHANOL-CHOLINE GMC OXIDOREDUCTASE"/>
    <property type="match status" value="1"/>
</dbReference>
<dbReference type="Pfam" id="PF00732">
    <property type="entry name" value="GMC_oxred_N"/>
    <property type="match status" value="1"/>
</dbReference>
<name>A0A5B0DRK5_9HYPH</name>
<comment type="similarity">
    <text evidence="2 6">Belongs to the GMC oxidoreductase family.</text>
</comment>
<evidence type="ECO:0000259" key="7">
    <source>
        <dbReference type="PROSITE" id="PS00623"/>
    </source>
</evidence>
<organism evidence="8 9">
    <name type="scientific">Aureimonas fodinaquatilis</name>
    <dbReference type="NCBI Taxonomy" id="2565783"/>
    <lineage>
        <taxon>Bacteria</taxon>
        <taxon>Pseudomonadati</taxon>
        <taxon>Pseudomonadota</taxon>
        <taxon>Alphaproteobacteria</taxon>
        <taxon>Hyphomicrobiales</taxon>
        <taxon>Aurantimonadaceae</taxon>
        <taxon>Aureimonas</taxon>
    </lineage>
</organism>
<sequence>MAQHLPPDARFDYIIVGGGTAGCILAEALSRSGRDKVLLCEAGGEARSPWIRIPAGFYKLLVNRRYNWGFWSKEEQATDFRRIAIPRGKGLGGSTLINGMIYVRGQPQDYDQWASSGATGWGWDDVLPWFRAIESWGKAGNDPMRGYNGPLPVNEVIEQNAIGQAWIDAAIAQGQRFNPDYNAASQEGVGWYQVNQRNGERYSADRSWLEPARKRPNLTVLTDARVTGLVLEGLAAKGITLSQSGAPATRVHAREVVLAAGAVQTPQLLELAGIGDPARLAALGIETRHALPGVGENYIDHFCTRMNWRVSQPVTLNESTRFPRLFLEVMKYGLQRRGVLTYGTGLTHGFLRSRAGLDRPDVQYFFMHASYANAAERKLHKFPGMTLGVTQLRPQSRGSIHAVSPDLTIQPEIVPNFLDHEEDRRAMVDGMKLAREIIGQSPMDAWRVAELSPGAECVSDEDWLSFARANGQTIYHAIGTCRMGQDSMAVVDPKLRVHGIAGLRVIDASIMPEMVSGNTQAAVMMLAAKGADIILNEGR</sequence>
<evidence type="ECO:0000256" key="4">
    <source>
        <dbReference type="ARBA" id="ARBA00022827"/>
    </source>
</evidence>
<dbReference type="PROSITE" id="PS00623">
    <property type="entry name" value="GMC_OXRED_1"/>
    <property type="match status" value="1"/>
</dbReference>
<dbReference type="AlphaFoldDB" id="A0A5B0DRK5"/>
<comment type="caution">
    <text evidence="8">The sequence shown here is derived from an EMBL/GenBank/DDBJ whole genome shotgun (WGS) entry which is preliminary data.</text>
</comment>
<protein>
    <submittedName>
        <fullName evidence="8">GMC family oxidoreductase</fullName>
    </submittedName>
</protein>
<dbReference type="InterPro" id="IPR012132">
    <property type="entry name" value="GMC_OxRdtase"/>
</dbReference>
<evidence type="ECO:0000256" key="1">
    <source>
        <dbReference type="ARBA" id="ARBA00001974"/>
    </source>
</evidence>
<evidence type="ECO:0000256" key="2">
    <source>
        <dbReference type="ARBA" id="ARBA00010790"/>
    </source>
</evidence>
<feature type="binding site" evidence="5">
    <location>
        <position position="226"/>
    </location>
    <ligand>
        <name>FAD</name>
        <dbReference type="ChEBI" id="CHEBI:57692"/>
    </ligand>
</feature>
<dbReference type="InterPro" id="IPR000172">
    <property type="entry name" value="GMC_OxRdtase_N"/>
</dbReference>
<dbReference type="OrthoDB" id="9785276at2"/>
<dbReference type="Proteomes" id="UP000324738">
    <property type="component" value="Unassembled WGS sequence"/>
</dbReference>
<dbReference type="EMBL" id="VTWH01000003">
    <property type="protein sequence ID" value="KAA0969427.1"/>
    <property type="molecule type" value="Genomic_DNA"/>
</dbReference>
<gene>
    <name evidence="8" type="ORF">FPY71_12835</name>
</gene>
<evidence type="ECO:0000256" key="3">
    <source>
        <dbReference type="ARBA" id="ARBA00022630"/>
    </source>
</evidence>
<comment type="cofactor">
    <cofactor evidence="1 5">
        <name>FAD</name>
        <dbReference type="ChEBI" id="CHEBI:57692"/>
    </cofactor>
</comment>
<evidence type="ECO:0000313" key="9">
    <source>
        <dbReference type="Proteomes" id="UP000324738"/>
    </source>
</evidence>
<dbReference type="PANTHER" id="PTHR11552:SF147">
    <property type="entry name" value="CHOLINE DEHYDROGENASE, MITOCHONDRIAL"/>
    <property type="match status" value="1"/>
</dbReference>
<dbReference type="Gene3D" id="3.30.560.10">
    <property type="entry name" value="Glucose Oxidase, domain 3"/>
    <property type="match status" value="1"/>
</dbReference>